<accession>A0ACC0APV6</accession>
<organism evidence="1 2">
    <name type="scientific">Catharanthus roseus</name>
    <name type="common">Madagascar periwinkle</name>
    <name type="synonym">Vinca rosea</name>
    <dbReference type="NCBI Taxonomy" id="4058"/>
    <lineage>
        <taxon>Eukaryota</taxon>
        <taxon>Viridiplantae</taxon>
        <taxon>Streptophyta</taxon>
        <taxon>Embryophyta</taxon>
        <taxon>Tracheophyta</taxon>
        <taxon>Spermatophyta</taxon>
        <taxon>Magnoliopsida</taxon>
        <taxon>eudicotyledons</taxon>
        <taxon>Gunneridae</taxon>
        <taxon>Pentapetalae</taxon>
        <taxon>asterids</taxon>
        <taxon>lamiids</taxon>
        <taxon>Gentianales</taxon>
        <taxon>Apocynaceae</taxon>
        <taxon>Rauvolfioideae</taxon>
        <taxon>Vinceae</taxon>
        <taxon>Catharanthinae</taxon>
        <taxon>Catharanthus</taxon>
    </lineage>
</organism>
<reference evidence="2" key="1">
    <citation type="journal article" date="2023" name="Nat. Plants">
        <title>Single-cell RNA sequencing provides a high-resolution roadmap for understanding the multicellular compartmentation of specialized metabolism.</title>
        <authorList>
            <person name="Sun S."/>
            <person name="Shen X."/>
            <person name="Li Y."/>
            <person name="Li Y."/>
            <person name="Wang S."/>
            <person name="Li R."/>
            <person name="Zhang H."/>
            <person name="Shen G."/>
            <person name="Guo B."/>
            <person name="Wei J."/>
            <person name="Xu J."/>
            <person name="St-Pierre B."/>
            <person name="Chen S."/>
            <person name="Sun C."/>
        </authorList>
    </citation>
    <scope>NUCLEOTIDE SEQUENCE [LARGE SCALE GENOMIC DNA]</scope>
</reference>
<comment type="caution">
    <text evidence="1">The sequence shown here is derived from an EMBL/GenBank/DDBJ whole genome shotgun (WGS) entry which is preliminary data.</text>
</comment>
<dbReference type="EMBL" id="CM044705">
    <property type="protein sequence ID" value="KAI5661463.1"/>
    <property type="molecule type" value="Genomic_DNA"/>
</dbReference>
<sequence>MARGRKRALDSHQTSSPAPPTPASTRGPLPPPSTSQPTPQAPLTTQDPPMTLASMEGHMVLPSPLSRLHHWHHRGRRTHRLPQSRYSSLLEQLPTSQLSSKSSSTGLTTLGLRSHSRFEICGGESFRNDQKDLTKRFSQSKYLEEFHKHQMGGEEGGKKFHEVRRKAEEDAEASGIPTPDDLQLIAIIASGVSCDHLCGASSEAAHFIAENSRAAAGLASFCLDHE</sequence>
<keyword evidence="2" id="KW-1185">Reference proteome</keyword>
<evidence type="ECO:0000313" key="2">
    <source>
        <dbReference type="Proteomes" id="UP001060085"/>
    </source>
</evidence>
<evidence type="ECO:0000313" key="1">
    <source>
        <dbReference type="EMBL" id="KAI5661463.1"/>
    </source>
</evidence>
<name>A0ACC0APV6_CATRO</name>
<gene>
    <name evidence="1" type="ORF">M9H77_20786</name>
</gene>
<protein>
    <submittedName>
        <fullName evidence="1">Uncharacterized protein</fullName>
    </submittedName>
</protein>
<proteinExistence type="predicted"/>
<dbReference type="Proteomes" id="UP001060085">
    <property type="component" value="Linkage Group LG05"/>
</dbReference>